<feature type="domain" description="EamA" evidence="7">
    <location>
        <begin position="16"/>
        <end position="147"/>
    </location>
</feature>
<organism evidence="8 9">
    <name type="scientific">Muricoccus pecuniae</name>
    <dbReference type="NCBI Taxonomy" id="693023"/>
    <lineage>
        <taxon>Bacteria</taxon>
        <taxon>Pseudomonadati</taxon>
        <taxon>Pseudomonadota</taxon>
        <taxon>Alphaproteobacteria</taxon>
        <taxon>Acetobacterales</taxon>
        <taxon>Roseomonadaceae</taxon>
        <taxon>Muricoccus</taxon>
    </lineage>
</organism>
<proteinExistence type="inferred from homology"/>
<keyword evidence="9" id="KW-1185">Reference proteome</keyword>
<evidence type="ECO:0000313" key="8">
    <source>
        <dbReference type="EMBL" id="MBB5696606.1"/>
    </source>
</evidence>
<evidence type="ECO:0000256" key="5">
    <source>
        <dbReference type="ARBA" id="ARBA00023136"/>
    </source>
</evidence>
<dbReference type="RefSeq" id="WP_184522185.1">
    <property type="nucleotide sequence ID" value="NZ_JACIJD010000064.1"/>
</dbReference>
<feature type="transmembrane region" description="Helical" evidence="6">
    <location>
        <begin position="186"/>
        <end position="207"/>
    </location>
</feature>
<keyword evidence="5 6" id="KW-0472">Membrane</keyword>
<dbReference type="InterPro" id="IPR000620">
    <property type="entry name" value="EamA_dom"/>
</dbReference>
<name>A0A840Y8W8_9PROT</name>
<feature type="transmembrane region" description="Helical" evidence="6">
    <location>
        <begin position="213"/>
        <end position="234"/>
    </location>
</feature>
<comment type="similarity">
    <text evidence="2">Belongs to the drug/metabolite transporter (DMT) superfamily. 10 TMS drug/metabolite exporter (DME) (TC 2.A.7.3) family.</text>
</comment>
<feature type="transmembrane region" description="Helical" evidence="6">
    <location>
        <begin position="268"/>
        <end position="288"/>
    </location>
</feature>
<protein>
    <submittedName>
        <fullName evidence="8">Drug/metabolite transporter (DMT)-like permease</fullName>
    </submittedName>
</protein>
<comment type="subcellular location">
    <subcellularLocation>
        <location evidence="1">Membrane</location>
        <topology evidence="1">Multi-pass membrane protein</topology>
    </subcellularLocation>
</comment>
<dbReference type="PANTHER" id="PTHR22911:SF6">
    <property type="entry name" value="SOLUTE CARRIER FAMILY 35 MEMBER G1"/>
    <property type="match status" value="1"/>
</dbReference>
<feature type="transmembrane region" description="Helical" evidence="6">
    <location>
        <begin position="80"/>
        <end position="100"/>
    </location>
</feature>
<dbReference type="Proteomes" id="UP000580654">
    <property type="component" value="Unassembled WGS sequence"/>
</dbReference>
<comment type="caution">
    <text evidence="8">The sequence shown here is derived from an EMBL/GenBank/DDBJ whole genome shotgun (WGS) entry which is preliminary data.</text>
</comment>
<dbReference type="InterPro" id="IPR037185">
    <property type="entry name" value="EmrE-like"/>
</dbReference>
<evidence type="ECO:0000256" key="3">
    <source>
        <dbReference type="ARBA" id="ARBA00022692"/>
    </source>
</evidence>
<feature type="transmembrane region" description="Helical" evidence="6">
    <location>
        <begin position="48"/>
        <end position="68"/>
    </location>
</feature>
<keyword evidence="4 6" id="KW-1133">Transmembrane helix</keyword>
<dbReference type="Pfam" id="PF00892">
    <property type="entry name" value="EamA"/>
    <property type="match status" value="1"/>
</dbReference>
<dbReference type="SUPFAM" id="SSF103481">
    <property type="entry name" value="Multidrug resistance efflux transporter EmrE"/>
    <property type="match status" value="2"/>
</dbReference>
<dbReference type="GO" id="GO:0016020">
    <property type="term" value="C:membrane"/>
    <property type="evidence" value="ECO:0007669"/>
    <property type="project" value="UniProtKB-SubCell"/>
</dbReference>
<reference evidence="8 9" key="1">
    <citation type="submission" date="2020-08" db="EMBL/GenBank/DDBJ databases">
        <title>Genomic Encyclopedia of Type Strains, Phase IV (KMG-IV): sequencing the most valuable type-strain genomes for metagenomic binning, comparative biology and taxonomic classification.</title>
        <authorList>
            <person name="Goeker M."/>
        </authorList>
    </citation>
    <scope>NUCLEOTIDE SEQUENCE [LARGE SCALE GENOMIC DNA]</scope>
    <source>
        <strain evidence="8 9">DSM 25622</strain>
    </source>
</reference>
<evidence type="ECO:0000256" key="2">
    <source>
        <dbReference type="ARBA" id="ARBA00009853"/>
    </source>
</evidence>
<dbReference type="PANTHER" id="PTHR22911">
    <property type="entry name" value="ACYL-MALONYL CONDENSING ENZYME-RELATED"/>
    <property type="match status" value="1"/>
</dbReference>
<sequence>MSSAGPPSVARSASAYGVTCFLLSQACLALEGTAIRQVGPSLAAEHLVLLRGLGSAVLLGFLFARQGPQIYRTSQPGLQILRATLSFISLWMIFFGLARLPLAEATALTFTAPMWMTLLGAAFLGETPSLLQKGATFLGFCGALIVVGHLPAAWDTASLVLLAGVGLNAAAVVTTRAIGRVDAPATIFLWITCATLAGSTVSVPHFALPWQEWPALLAVSAAGTGAVWLTLLAVQRCNVSHLAPYGYSRLPLSIVFGLVIFSELPTTAALLGSAIILIAGLLPLANGVPFSHPSSRRKPARSPGLRAPAAGSALTIPASQDARRQTL</sequence>
<evidence type="ECO:0000313" key="9">
    <source>
        <dbReference type="Proteomes" id="UP000580654"/>
    </source>
</evidence>
<dbReference type="AlphaFoldDB" id="A0A840Y8W8"/>
<feature type="transmembrane region" description="Helical" evidence="6">
    <location>
        <begin position="246"/>
        <end position="262"/>
    </location>
</feature>
<evidence type="ECO:0000256" key="1">
    <source>
        <dbReference type="ARBA" id="ARBA00004141"/>
    </source>
</evidence>
<evidence type="ECO:0000256" key="4">
    <source>
        <dbReference type="ARBA" id="ARBA00022989"/>
    </source>
</evidence>
<evidence type="ECO:0000256" key="6">
    <source>
        <dbReference type="SAM" id="Phobius"/>
    </source>
</evidence>
<feature type="transmembrane region" description="Helical" evidence="6">
    <location>
        <begin position="160"/>
        <end position="179"/>
    </location>
</feature>
<dbReference type="EMBL" id="JACIJD010000064">
    <property type="protein sequence ID" value="MBB5696606.1"/>
    <property type="molecule type" value="Genomic_DNA"/>
</dbReference>
<feature type="transmembrane region" description="Helical" evidence="6">
    <location>
        <begin position="137"/>
        <end position="154"/>
    </location>
</feature>
<keyword evidence="3 6" id="KW-0812">Transmembrane</keyword>
<gene>
    <name evidence="8" type="ORF">FHS87_004680</name>
</gene>
<feature type="transmembrane region" description="Helical" evidence="6">
    <location>
        <begin position="106"/>
        <end position="125"/>
    </location>
</feature>
<accession>A0A840Y8W8</accession>
<evidence type="ECO:0000259" key="7">
    <source>
        <dbReference type="Pfam" id="PF00892"/>
    </source>
</evidence>